<feature type="compositionally biased region" description="Polar residues" evidence="1">
    <location>
        <begin position="402"/>
        <end position="417"/>
    </location>
</feature>
<dbReference type="OrthoDB" id="3271131at2759"/>
<feature type="region of interest" description="Disordered" evidence="1">
    <location>
        <begin position="302"/>
        <end position="341"/>
    </location>
</feature>
<proteinExistence type="predicted"/>
<feature type="compositionally biased region" description="Basic and acidic residues" evidence="1">
    <location>
        <begin position="52"/>
        <end position="78"/>
    </location>
</feature>
<accession>F8PJP5</accession>
<feature type="compositionally biased region" description="Low complexity" evidence="1">
    <location>
        <begin position="18"/>
        <end position="28"/>
    </location>
</feature>
<feature type="compositionally biased region" description="Polar residues" evidence="1">
    <location>
        <begin position="307"/>
        <end position="318"/>
    </location>
</feature>
<dbReference type="InParanoid" id="F8PJP5"/>
<evidence type="ECO:0000313" key="2">
    <source>
        <dbReference type="EMBL" id="EGO03246.1"/>
    </source>
</evidence>
<keyword evidence="3" id="KW-1185">Reference proteome</keyword>
<feature type="compositionally biased region" description="Pro residues" evidence="1">
    <location>
        <begin position="320"/>
        <end position="333"/>
    </location>
</feature>
<dbReference type="Proteomes" id="UP000008063">
    <property type="component" value="Unassembled WGS sequence"/>
</dbReference>
<reference evidence="3" key="1">
    <citation type="journal article" date="2011" name="Science">
        <title>The plant cell wall-decomposing machinery underlies the functional diversity of forest fungi.</title>
        <authorList>
            <person name="Eastwood D.C."/>
            <person name="Floudas D."/>
            <person name="Binder M."/>
            <person name="Majcherczyk A."/>
            <person name="Schneider P."/>
            <person name="Aerts A."/>
            <person name="Asiegbu F.O."/>
            <person name="Baker S.E."/>
            <person name="Barry K."/>
            <person name="Bendiksby M."/>
            <person name="Blumentritt M."/>
            <person name="Coutinho P.M."/>
            <person name="Cullen D."/>
            <person name="de Vries R.P."/>
            <person name="Gathman A."/>
            <person name="Goodell B."/>
            <person name="Henrissat B."/>
            <person name="Ihrmark K."/>
            <person name="Kauserud H."/>
            <person name="Kohler A."/>
            <person name="LaButti K."/>
            <person name="Lapidus A."/>
            <person name="Lavin J.L."/>
            <person name="Lee Y.-H."/>
            <person name="Lindquist E."/>
            <person name="Lilly W."/>
            <person name="Lucas S."/>
            <person name="Morin E."/>
            <person name="Murat C."/>
            <person name="Oguiza J.A."/>
            <person name="Park J."/>
            <person name="Pisabarro A.G."/>
            <person name="Riley R."/>
            <person name="Rosling A."/>
            <person name="Salamov A."/>
            <person name="Schmidt O."/>
            <person name="Schmutz J."/>
            <person name="Skrede I."/>
            <person name="Stenlid J."/>
            <person name="Wiebenga A."/>
            <person name="Xie X."/>
            <person name="Kuees U."/>
            <person name="Hibbett D.S."/>
            <person name="Hoffmeister D."/>
            <person name="Hoegberg N."/>
            <person name="Martin F."/>
            <person name="Grigoriev I.V."/>
            <person name="Watkinson S.C."/>
        </authorList>
    </citation>
    <scope>NUCLEOTIDE SEQUENCE [LARGE SCALE GENOMIC DNA]</scope>
    <source>
        <strain evidence="3">strain S7.3</strain>
    </source>
</reference>
<feature type="region of interest" description="Disordered" evidence="1">
    <location>
        <begin position="95"/>
        <end position="159"/>
    </location>
</feature>
<protein>
    <submittedName>
        <fullName evidence="2">Uncharacterized protein</fullName>
    </submittedName>
</protein>
<organism evidence="3">
    <name type="scientific">Serpula lacrymans var. lacrymans (strain S7.3)</name>
    <name type="common">Dry rot fungus</name>
    <dbReference type="NCBI Taxonomy" id="936435"/>
    <lineage>
        <taxon>Eukaryota</taxon>
        <taxon>Fungi</taxon>
        <taxon>Dikarya</taxon>
        <taxon>Basidiomycota</taxon>
        <taxon>Agaricomycotina</taxon>
        <taxon>Agaricomycetes</taxon>
        <taxon>Agaricomycetidae</taxon>
        <taxon>Boletales</taxon>
        <taxon>Coniophorineae</taxon>
        <taxon>Serpulaceae</taxon>
        <taxon>Serpula</taxon>
    </lineage>
</organism>
<evidence type="ECO:0000256" key="1">
    <source>
        <dbReference type="SAM" id="MobiDB-lite"/>
    </source>
</evidence>
<dbReference type="HOGENOM" id="CLU_012413_0_0_1"/>
<gene>
    <name evidence="2" type="ORF">SERLA73DRAFT_149631</name>
</gene>
<dbReference type="AlphaFoldDB" id="F8PJP5"/>
<feature type="region of interest" description="Disordered" evidence="1">
    <location>
        <begin position="1"/>
        <end position="80"/>
    </location>
</feature>
<dbReference type="EMBL" id="GL945475">
    <property type="protein sequence ID" value="EGO03246.1"/>
    <property type="molecule type" value="Genomic_DNA"/>
</dbReference>
<dbReference type="OMA" id="DTHICGD"/>
<dbReference type="STRING" id="936435.F8PJP5"/>
<feature type="compositionally biased region" description="Acidic residues" evidence="1">
    <location>
        <begin position="40"/>
        <end position="51"/>
    </location>
</feature>
<sequence length="619" mass="68949">MHSSHVEGSTPKLESRSQRTTNTSSNWSFNHRSYGGFYCDSDDSGESDDDKDQSRDALSDDTQLFRDLDLASRQETVEYKPNPWTIAKINASSRPAASSKHIEHKAPSQQAPLKQPQGRIVDAFKKQAERPPPSHMRSVLKPDDSVLPQKNNTFLPSRPNQVAYNRQGQIPHQLEVFETNQGYICPKYHSRSSPIQAHIPAPQQLTVPSHINHRAPEQVAYTHRRQDHSLYPQASQPTFERCFDVSPAPRTVEPQRMPQWLASTVQSVLPSDPGLAVPPPFNPRLIETANMRITPAVSEVSRVPAKSVSTYESRMQLKSPSPPPPSSPPPISPPRKSVQRNPTDFSRMVSAYAFGAEEDSDATWTTLPSRKKFRAVTSDSRKNKIIQSGRFRLPIPNRNMGKVTSRSNGTKQEMQGNNRTIGARRVITYLPPPISPGGIVAAEEVAIGKPRPEKQRPTAKLNQVDTQSDATKISVTDANDITSNKSSTDQYSNTTFEELPRDHLFPAAASIVVDHDCASTEEPPQTHAPANSMCESATGTLVGDEGPIFAFDVNALVQRYPYTRNLMREQKRLREQLWDMLGLPSCGIVYCDQGGTLPLRRQELSIIVWPLPRAEAEIL</sequence>
<name>F8PJP5_SERL3</name>
<feature type="region of interest" description="Disordered" evidence="1">
    <location>
        <begin position="394"/>
        <end position="417"/>
    </location>
</feature>
<evidence type="ECO:0000313" key="3">
    <source>
        <dbReference type="Proteomes" id="UP000008063"/>
    </source>
</evidence>
<feature type="compositionally biased region" description="Polar residues" evidence="1">
    <location>
        <begin position="148"/>
        <end position="159"/>
    </location>
</feature>